<protein>
    <submittedName>
        <fullName evidence="2">Phosphotransferase family protein</fullName>
    </submittedName>
</protein>
<comment type="caution">
    <text evidence="2">The sequence shown here is derived from an EMBL/GenBank/DDBJ whole genome shotgun (WGS) entry which is preliminary data.</text>
</comment>
<feature type="domain" description="Aminoglycoside phosphotransferase" evidence="1">
    <location>
        <begin position="35"/>
        <end position="258"/>
    </location>
</feature>
<dbReference type="EMBL" id="RJSE01000007">
    <property type="protein sequence ID" value="RNL62480.1"/>
    <property type="molecule type" value="Genomic_DNA"/>
</dbReference>
<keyword evidence="2" id="KW-0808">Transferase</keyword>
<dbReference type="GO" id="GO:0016740">
    <property type="term" value="F:transferase activity"/>
    <property type="evidence" value="ECO:0007669"/>
    <property type="project" value="UniProtKB-KW"/>
</dbReference>
<dbReference type="RefSeq" id="WP_123227776.1">
    <property type="nucleotide sequence ID" value="NZ_RJSE01000007.1"/>
</dbReference>
<gene>
    <name evidence="2" type="ORF">EFK50_11960</name>
</gene>
<dbReference type="PANTHER" id="PTHR47829">
    <property type="entry name" value="HYDROLASE, PUTATIVE (AFU_ORTHOLOGUE AFUA_1G12880)-RELATED"/>
    <property type="match status" value="1"/>
</dbReference>
<reference evidence="2 3" key="1">
    <citation type="submission" date="2018-11" db="EMBL/GenBank/DDBJ databases">
        <authorList>
            <person name="Li F."/>
        </authorList>
    </citation>
    <scope>NUCLEOTIDE SEQUENCE [LARGE SCALE GENOMIC DNA]</scope>
    <source>
        <strain evidence="2 3">Gsoil 097</strain>
    </source>
</reference>
<dbReference type="Pfam" id="PF01636">
    <property type="entry name" value="APH"/>
    <property type="match status" value="1"/>
</dbReference>
<accession>A0A3N0CG85</accession>
<dbReference type="InterPro" id="IPR002575">
    <property type="entry name" value="Aminoglycoside_PTrfase"/>
</dbReference>
<name>A0A3N0CG85_9ACTN</name>
<dbReference type="SUPFAM" id="SSF56112">
    <property type="entry name" value="Protein kinase-like (PK-like)"/>
    <property type="match status" value="1"/>
</dbReference>
<sequence length="343" mass="36319">MTAVSAVPGLDVAAFAGWLAEALPGVDPTTARADLIAGGKSNLTYRATLGELTCIVRRPPLGHVQATAHDMAREYRVMSALVPTDVPVPRTLALCEDPAVTGAVFYVMEDVAGTPYRTAAELAGLGPERVRTVSTALVDTLIALHQVDPAAVGLADFGRPEGFPERQVRRWTRQLEGSRTRPLPAADELRGRLERNLPPPRPSRIVHGDYRLDNVLIDAADRPAAVIDWEMATLGDPLTDLALLLVYGRVGEIAGGEAVADAASAPGFLTESELVARYAAGTGSEPTGFGFYLGLAAYKLAGILEGIHYRFLHGQTVGAGFEGVGAVTEPLLDLGLDAMKEYS</sequence>
<organism evidence="2 3">
    <name type="scientific">Nocardioides marmoriginsengisoli</name>
    <dbReference type="NCBI Taxonomy" id="661483"/>
    <lineage>
        <taxon>Bacteria</taxon>
        <taxon>Bacillati</taxon>
        <taxon>Actinomycetota</taxon>
        <taxon>Actinomycetes</taxon>
        <taxon>Propionibacteriales</taxon>
        <taxon>Nocardioidaceae</taxon>
        <taxon>Nocardioides</taxon>
    </lineage>
</organism>
<proteinExistence type="predicted"/>
<dbReference type="Gene3D" id="3.30.200.20">
    <property type="entry name" value="Phosphorylase Kinase, domain 1"/>
    <property type="match status" value="1"/>
</dbReference>
<dbReference type="OrthoDB" id="3806873at2"/>
<dbReference type="InterPro" id="IPR041726">
    <property type="entry name" value="ACAD10_11_N"/>
</dbReference>
<dbReference type="Gene3D" id="3.90.1200.10">
    <property type="match status" value="1"/>
</dbReference>
<evidence type="ECO:0000313" key="2">
    <source>
        <dbReference type="EMBL" id="RNL62480.1"/>
    </source>
</evidence>
<dbReference type="PANTHER" id="PTHR47829:SF1">
    <property type="entry name" value="HAD FAMILY PHOSPHATASE"/>
    <property type="match status" value="1"/>
</dbReference>
<dbReference type="Proteomes" id="UP000267128">
    <property type="component" value="Unassembled WGS sequence"/>
</dbReference>
<dbReference type="InterPro" id="IPR052898">
    <property type="entry name" value="ACAD10-like"/>
</dbReference>
<keyword evidence="3" id="KW-1185">Reference proteome</keyword>
<evidence type="ECO:0000313" key="3">
    <source>
        <dbReference type="Proteomes" id="UP000267128"/>
    </source>
</evidence>
<dbReference type="CDD" id="cd05154">
    <property type="entry name" value="ACAD10_11_N-like"/>
    <property type="match status" value="1"/>
</dbReference>
<dbReference type="InterPro" id="IPR011009">
    <property type="entry name" value="Kinase-like_dom_sf"/>
</dbReference>
<dbReference type="AlphaFoldDB" id="A0A3N0CG85"/>
<evidence type="ECO:0000259" key="1">
    <source>
        <dbReference type="Pfam" id="PF01636"/>
    </source>
</evidence>